<protein>
    <recommendedName>
        <fullName evidence="2">Clr5 domain-containing protein</fullName>
    </recommendedName>
</protein>
<dbReference type="InterPro" id="IPR011990">
    <property type="entry name" value="TPR-like_helical_dom_sf"/>
</dbReference>
<feature type="compositionally biased region" description="Polar residues" evidence="1">
    <location>
        <begin position="117"/>
        <end position="139"/>
    </location>
</feature>
<dbReference type="PANTHER" id="PTHR38788">
    <property type="entry name" value="CLR5 DOMAIN-CONTAINING PROTEIN"/>
    <property type="match status" value="1"/>
</dbReference>
<evidence type="ECO:0000313" key="4">
    <source>
        <dbReference type="Proteomes" id="UP000054466"/>
    </source>
</evidence>
<dbReference type="HOGENOM" id="CLU_013893_0_0_1"/>
<evidence type="ECO:0000313" key="3">
    <source>
        <dbReference type="EMBL" id="KIW22467.1"/>
    </source>
</evidence>
<name>A0A0D2ACD7_9EURO</name>
<feature type="compositionally biased region" description="Low complexity" evidence="1">
    <location>
        <begin position="636"/>
        <end position="669"/>
    </location>
</feature>
<keyword evidence="4" id="KW-1185">Reference proteome</keyword>
<feature type="region of interest" description="Disordered" evidence="1">
    <location>
        <begin position="1"/>
        <end position="43"/>
    </location>
</feature>
<proteinExistence type="predicted"/>
<dbReference type="RefSeq" id="XP_016242683.1">
    <property type="nucleotide sequence ID" value="XM_016399871.1"/>
</dbReference>
<feature type="region of interest" description="Disordered" evidence="1">
    <location>
        <begin position="747"/>
        <end position="768"/>
    </location>
</feature>
<reference evidence="3 4" key="1">
    <citation type="submission" date="2015-01" db="EMBL/GenBank/DDBJ databases">
        <title>The Genome Sequence of Cladophialophora immunda CBS83496.</title>
        <authorList>
            <consortium name="The Broad Institute Genomics Platform"/>
            <person name="Cuomo C."/>
            <person name="de Hoog S."/>
            <person name="Gorbushina A."/>
            <person name="Stielow B."/>
            <person name="Teixiera M."/>
            <person name="Abouelleil A."/>
            <person name="Chapman S.B."/>
            <person name="Priest M."/>
            <person name="Young S.K."/>
            <person name="Wortman J."/>
            <person name="Nusbaum C."/>
            <person name="Birren B."/>
        </authorList>
    </citation>
    <scope>NUCLEOTIDE SEQUENCE [LARGE SCALE GENOMIC DNA]</scope>
    <source>
        <strain evidence="3 4">CBS 83496</strain>
    </source>
</reference>
<dbReference type="Proteomes" id="UP000054466">
    <property type="component" value="Unassembled WGS sequence"/>
</dbReference>
<feature type="compositionally biased region" description="Basic residues" evidence="1">
    <location>
        <begin position="674"/>
        <end position="688"/>
    </location>
</feature>
<dbReference type="VEuPathDB" id="FungiDB:PV07_12351"/>
<feature type="region of interest" description="Disordered" evidence="1">
    <location>
        <begin position="117"/>
        <end position="140"/>
    </location>
</feature>
<dbReference type="EMBL" id="KN847047">
    <property type="protein sequence ID" value="KIW22467.1"/>
    <property type="molecule type" value="Genomic_DNA"/>
</dbReference>
<gene>
    <name evidence="3" type="ORF">PV07_12351</name>
</gene>
<feature type="domain" description="Clr5" evidence="2">
    <location>
        <begin position="46"/>
        <end position="94"/>
    </location>
</feature>
<evidence type="ECO:0000256" key="1">
    <source>
        <dbReference type="SAM" id="MobiDB-lite"/>
    </source>
</evidence>
<dbReference type="Gene3D" id="1.25.40.10">
    <property type="entry name" value="Tetratricopeptide repeat domain"/>
    <property type="match status" value="1"/>
</dbReference>
<dbReference type="InterPro" id="IPR025676">
    <property type="entry name" value="Clr5_dom"/>
</dbReference>
<feature type="region of interest" description="Disordered" evidence="1">
    <location>
        <begin position="631"/>
        <end position="697"/>
    </location>
</feature>
<dbReference type="AlphaFoldDB" id="A0A0D2ACD7"/>
<dbReference type="GeneID" id="27351545"/>
<accession>A0A0D2ACD7</accession>
<dbReference type="Pfam" id="PF14420">
    <property type="entry name" value="Clr5"/>
    <property type="match status" value="1"/>
</dbReference>
<dbReference type="PANTHER" id="PTHR38788:SF3">
    <property type="entry name" value="CLR5 DOMAIN-CONTAINING PROTEIN"/>
    <property type="match status" value="1"/>
</dbReference>
<evidence type="ECO:0000259" key="2">
    <source>
        <dbReference type="Pfam" id="PF14420"/>
    </source>
</evidence>
<sequence length="805" mass="90045">MAVVAQSRRSEKLSRSRSSSSDVTQGGRQARAHQKSKLPAKQYNSTEWRRMKEIITQLYCEERVTVAELIRRLHGMGFEVNERMLHTRIRKWKIGRNHKFSEMRMAAHLLAEYIDRQQQQSNASGSGHSITTGNRTSMPNFHIRGERVDHTELMRYFRRKKISDPVSWIKEQKDRFDLSEDVVIVVNADAVPVGEARSSEEDEDTSEHDQEYPRLAIEQVEQTALGNVPRILDATGHTPSARYLDDESLPPTNVNRSSFSVPTLLRPQAYYASEQLNQSMMMYMMSYLSSPTSKADLEPAVHAHTVHAIFASKMQDGISLLANISPQDAKRSLRKPEPNAAKAFASFENGFGLIHRILKNHSPMSLALMLSVVCELADRTVKTGMKNSAIGVLLTKFLTYTHDMAAAVWGTEHPLTIFFDILAREYFCPTVLSSSGSVPLMELILTSLNLSLAQFRLASTATHTTALGSAQDWKQLYVRERLCDALYYCGPTYQATRSSMRRQLFYDQESRYGPTARNVLWTLTNVADDSLSDGDVDQAIRYFQDALDRAERLVDGYGRAKTSFAAREGLGRCWMRKAEEAEAEALWQEEQNRGRVRRENFFDPGHTSQDNNSQPSLNSACCSCRCHCATESNRASSGSSTDNTGTSTPSSSGHSTLSSSRKSCPSTKSQGPYRNHHHQHHQQHRSHGNGHPESPTHKRRQYLIRAHGYFVEAENEARAYFEASSRRIARVSLRRQQAAELLGIVATPESSSCSASSESEDEPAREMSAETDTARLQHPSTVAAAATTTNINLVLGSSSGFGFGG</sequence>
<organism evidence="3 4">
    <name type="scientific">Cladophialophora immunda</name>
    <dbReference type="NCBI Taxonomy" id="569365"/>
    <lineage>
        <taxon>Eukaryota</taxon>
        <taxon>Fungi</taxon>
        <taxon>Dikarya</taxon>
        <taxon>Ascomycota</taxon>
        <taxon>Pezizomycotina</taxon>
        <taxon>Eurotiomycetes</taxon>
        <taxon>Chaetothyriomycetidae</taxon>
        <taxon>Chaetothyriales</taxon>
        <taxon>Herpotrichiellaceae</taxon>
        <taxon>Cladophialophora</taxon>
    </lineage>
</organism>
<dbReference type="OrthoDB" id="5075616at2759"/>